<accession>A0AA38LVL0</accession>
<name>A0AA38LVL0_9TREE</name>
<feature type="transmembrane region" description="Helical" evidence="1">
    <location>
        <begin position="122"/>
        <end position="143"/>
    </location>
</feature>
<sequence length="239" mass="25398">MANIALITTILKGVTAFWSLLVLAVSAAMIAKFNSYVGGYIAGSGFSQGNAVLAAAILCFLYFSIAPASIILSVIADVAIMGFLFILNLGSVAALSDVAGAFKGCRGDRFCSLGNATLGLGWVLVFLILAILLLEIIVTLRGYGGGMSTWRTPFNELITNGTTKTGRGVEHHSEAGLGRPEGLGLMKGDGSGYHNDGIWRGSGRSDNNGKGAWSLDVAERLFMRRIKFKRRRASKYTVH</sequence>
<feature type="transmembrane region" description="Helical" evidence="1">
    <location>
        <begin position="83"/>
        <end position="102"/>
    </location>
</feature>
<evidence type="ECO:0008006" key="4">
    <source>
        <dbReference type="Google" id="ProtNLM"/>
    </source>
</evidence>
<keyword evidence="1" id="KW-0472">Membrane</keyword>
<dbReference type="Proteomes" id="UP001164286">
    <property type="component" value="Unassembled WGS sequence"/>
</dbReference>
<feature type="transmembrane region" description="Helical" evidence="1">
    <location>
        <begin position="51"/>
        <end position="76"/>
    </location>
</feature>
<dbReference type="RefSeq" id="XP_052945238.1">
    <property type="nucleotide sequence ID" value="XM_053088595.1"/>
</dbReference>
<reference evidence="2" key="1">
    <citation type="journal article" date="2022" name="G3 (Bethesda)">
        <title>High quality genome of the basidiomycete yeast Dioszegia hungarica PDD-24b-2 isolated from cloud water.</title>
        <authorList>
            <person name="Jarrige D."/>
            <person name="Haridas S."/>
            <person name="Bleykasten-Grosshans C."/>
            <person name="Joly M."/>
            <person name="Nadalig T."/>
            <person name="Sancelme M."/>
            <person name="Vuilleumier S."/>
            <person name="Grigoriev I.V."/>
            <person name="Amato P."/>
            <person name="Bringel F."/>
        </authorList>
    </citation>
    <scope>NUCLEOTIDE SEQUENCE</scope>
    <source>
        <strain evidence="2">PDD-24b-2</strain>
    </source>
</reference>
<evidence type="ECO:0000313" key="3">
    <source>
        <dbReference type="Proteomes" id="UP001164286"/>
    </source>
</evidence>
<evidence type="ECO:0000313" key="2">
    <source>
        <dbReference type="EMBL" id="KAI9635461.1"/>
    </source>
</evidence>
<gene>
    <name evidence="2" type="ORF">MKK02DRAFT_32876</name>
</gene>
<comment type="caution">
    <text evidence="2">The sequence shown here is derived from an EMBL/GenBank/DDBJ whole genome shotgun (WGS) entry which is preliminary data.</text>
</comment>
<dbReference type="GeneID" id="77727800"/>
<dbReference type="EMBL" id="JAKWFO010000005">
    <property type="protein sequence ID" value="KAI9635461.1"/>
    <property type="molecule type" value="Genomic_DNA"/>
</dbReference>
<keyword evidence="1" id="KW-1133">Transmembrane helix</keyword>
<evidence type="ECO:0000256" key="1">
    <source>
        <dbReference type="SAM" id="Phobius"/>
    </source>
</evidence>
<keyword evidence="3" id="KW-1185">Reference proteome</keyword>
<proteinExistence type="predicted"/>
<keyword evidence="1" id="KW-0812">Transmembrane</keyword>
<organism evidence="2 3">
    <name type="scientific">Dioszegia hungarica</name>
    <dbReference type="NCBI Taxonomy" id="4972"/>
    <lineage>
        <taxon>Eukaryota</taxon>
        <taxon>Fungi</taxon>
        <taxon>Dikarya</taxon>
        <taxon>Basidiomycota</taxon>
        <taxon>Agaricomycotina</taxon>
        <taxon>Tremellomycetes</taxon>
        <taxon>Tremellales</taxon>
        <taxon>Bulleribasidiaceae</taxon>
        <taxon>Dioszegia</taxon>
    </lineage>
</organism>
<dbReference type="AlphaFoldDB" id="A0AA38LVL0"/>
<protein>
    <recommendedName>
        <fullName evidence="4">MARVEL domain-containing protein</fullName>
    </recommendedName>
</protein>